<dbReference type="eggNOG" id="ENOG502TMYF">
    <property type="taxonomic scope" value="Eukaryota"/>
</dbReference>
<protein>
    <submittedName>
        <fullName evidence="2">Uncharacterized protein</fullName>
    </submittedName>
</protein>
<dbReference type="VEuPathDB" id="PlasmoDB:PKNH_0828000"/>
<gene>
    <name evidence="2" type="ORF">PKNOH_S100056600</name>
</gene>
<dbReference type="OMA" id="KDEYYTH"/>
<evidence type="ECO:0000313" key="2">
    <source>
        <dbReference type="EMBL" id="OTN66114.1"/>
    </source>
</evidence>
<sequence>MLESLCIDLINELFITKYKFLLAMKLNIMLSAKCQNCSKNKVAKDDQDGVSPSTVGNSTPVLHTQEEYNYANFCDLKRKEMRKQRIKKRNFKRLRKYVRDLKEHRAVDYSEGGNDEAQTCGATCLMKASQANTSHECAPHYGASHIYQPSLIILRSRKIRVGRKSVVLHLKERCILKKEKNSPCSEDGEGKKVPMTTPPMEKSRKKKKVDHHIRMLNNELCEYISKDFYPFLSLYNFDKEPLPPKKNRINTLLSKEKMNSVSRNRKKIKGTLRGEYTKGPVLLSSKKLNTHYVKFLSKVRMLIKRAYKGNSGGETTQTQGDDPKYTILKTLLYLKGGGISNTTSCASSRASCGRELAKGSTHRKDRSKDLLLLDGPSEGYKYEVYRAISTIRFLRESLHILRMDTIYIFVFFASYINGILARLQGGRCSEGAIG</sequence>
<dbReference type="OrthoDB" id="372430at2759"/>
<dbReference type="Proteomes" id="UP000195012">
    <property type="component" value="Unassembled WGS sequence"/>
</dbReference>
<accession>A0A1Y3DND9</accession>
<organism evidence="2 3">
    <name type="scientific">Plasmodium knowlesi</name>
    <dbReference type="NCBI Taxonomy" id="5850"/>
    <lineage>
        <taxon>Eukaryota</taxon>
        <taxon>Sar</taxon>
        <taxon>Alveolata</taxon>
        <taxon>Apicomplexa</taxon>
        <taxon>Aconoidasida</taxon>
        <taxon>Haemosporida</taxon>
        <taxon>Plasmodiidae</taxon>
        <taxon>Plasmodium</taxon>
        <taxon>Plasmodium (Plasmodium)</taxon>
    </lineage>
</organism>
<reference evidence="2 3" key="1">
    <citation type="submission" date="2017-05" db="EMBL/GenBank/DDBJ databases">
        <title>PacBio assembly of a Plasmodium knowlesi genome sequence with Hi-C correction and manual annotation of the SICAvar gene family.</title>
        <authorList>
            <person name="Lapp S.A."/>
            <person name="Geraldo J.A."/>
            <person name="Chien J.-T."/>
            <person name="Ay F."/>
            <person name="Pakala S.B."/>
            <person name="Batugedara G."/>
            <person name="Humphrey J.C."/>
            <person name="Debarry J.D."/>
            <person name="Le Roch K.G."/>
            <person name="Galinski M.R."/>
            <person name="Kissinger J.C."/>
        </authorList>
    </citation>
    <scope>NUCLEOTIDE SEQUENCE [LARGE SCALE GENOMIC DNA]</scope>
    <source>
        <strain evidence="3">Malayan Strain Pk1 (A+)</strain>
    </source>
</reference>
<dbReference type="VEuPathDB" id="PlasmoDB:PKA1H_080033300"/>
<dbReference type="EMBL" id="NETL01000024">
    <property type="protein sequence ID" value="OTN66114.1"/>
    <property type="molecule type" value="Genomic_DNA"/>
</dbReference>
<feature type="region of interest" description="Disordered" evidence="1">
    <location>
        <begin position="181"/>
        <end position="209"/>
    </location>
</feature>
<proteinExistence type="predicted"/>
<comment type="caution">
    <text evidence="2">The sequence shown here is derived from an EMBL/GenBank/DDBJ whole genome shotgun (WGS) entry which is preliminary data.</text>
</comment>
<dbReference type="VEuPathDB" id="PlasmoDB:PKNOH_S100056600"/>
<dbReference type="AlphaFoldDB" id="A0A1Y3DND9"/>
<evidence type="ECO:0000313" key="3">
    <source>
        <dbReference type="Proteomes" id="UP000195012"/>
    </source>
</evidence>
<name>A0A1Y3DND9_PLAKN</name>
<evidence type="ECO:0000256" key="1">
    <source>
        <dbReference type="SAM" id="MobiDB-lite"/>
    </source>
</evidence>